<dbReference type="PROSITE" id="PS50181">
    <property type="entry name" value="FBOX"/>
    <property type="match status" value="1"/>
</dbReference>
<dbReference type="SMART" id="SM00256">
    <property type="entry name" value="FBOX"/>
    <property type="match status" value="1"/>
</dbReference>
<organism evidence="2 3">
    <name type="scientific">Arabidopsis thaliana</name>
    <name type="common">Mouse-ear cress</name>
    <dbReference type="NCBI Taxonomy" id="3702"/>
    <lineage>
        <taxon>Eukaryota</taxon>
        <taxon>Viridiplantae</taxon>
        <taxon>Streptophyta</taxon>
        <taxon>Embryophyta</taxon>
        <taxon>Tracheophyta</taxon>
        <taxon>Spermatophyta</taxon>
        <taxon>Magnoliopsida</taxon>
        <taxon>eudicotyledons</taxon>
        <taxon>Gunneridae</taxon>
        <taxon>Pentapetalae</taxon>
        <taxon>rosids</taxon>
        <taxon>malvids</taxon>
        <taxon>Brassicales</taxon>
        <taxon>Brassicaceae</taxon>
        <taxon>Camelineae</taxon>
        <taxon>Arabidopsis</taxon>
    </lineage>
</organism>
<sequence>MNGEKPLRERKKKMPYPSPVTEEPISIMSLPYDLLLNCFSLVSRLYYPTLSLVSKTFRSIITSRELYEIRSRLNRTDKCLYLCFPYDMNTHWFTLCREPNRNVAENSSGYLLVQVPSPNGLLPVHSSSVIALGSNIYKIGGTKSYRHKLWKRTRYSSSVSVLDCRSHRWRQAPGMRVARGCSSTVCEVDGKIYIAGGCKEDIGSLYWIEVFDPKTQIWGTLKNPCIDYQHDIGYRCEVKSLGLDGKIYMFGSEFVVYNFEEDRWKCIGRDKYNLYHAVDPMSRINSSSCVVDNVLFILDKGTRVFKWYDFKVSLWKELNGVEGLPDLSDRGYVKMVDLGGKLAVLWQECLTNKKIKRIWCAEISLERRDRDEIWGKVEWFDIVLSVHSSFSLLCADAISMMVLWDASVYYSSRRKENVMWCAEISLERRGDGDQIWGKVEWFDAVLPVHKSCRLLYADGLSATL</sequence>
<reference evidence="3" key="1">
    <citation type="journal article" date="2016" name="Proc. Natl. Acad. Sci. U.S.A.">
        <title>Chromosome-level assembly of Arabidopsis thaliana Ler reveals the extent of translocation and inversion polymorphisms.</title>
        <authorList>
            <person name="Zapata L."/>
            <person name="Ding J."/>
            <person name="Willing E.M."/>
            <person name="Hartwig B."/>
            <person name="Bezdan D."/>
            <person name="Jiao W.B."/>
            <person name="Patel V."/>
            <person name="Velikkakam James G."/>
            <person name="Koornneef M."/>
            <person name="Ossowski S."/>
            <person name="Schneeberger K."/>
        </authorList>
    </citation>
    <scope>NUCLEOTIDE SEQUENCE [LARGE SCALE GENOMIC DNA]</scope>
    <source>
        <strain evidence="3">cv. Landsberg erecta</strain>
    </source>
</reference>
<dbReference type="InterPro" id="IPR001810">
    <property type="entry name" value="F-box_dom"/>
</dbReference>
<dbReference type="Pfam" id="PF25210">
    <property type="entry name" value="Kelch_FKB95"/>
    <property type="match status" value="1"/>
</dbReference>
<dbReference type="ExpressionAtlas" id="A0A178WKL8">
    <property type="expression patterns" value="baseline"/>
</dbReference>
<dbReference type="PANTHER" id="PTHR24414:SF95">
    <property type="entry name" value="F-BOX DOMAIN-CONTAINING PROTEIN"/>
    <property type="match status" value="1"/>
</dbReference>
<dbReference type="InterPro" id="IPR057499">
    <property type="entry name" value="Kelch_FKB95"/>
</dbReference>
<name>A0A178WKL8_ARATH</name>
<accession>A0A178WKL8</accession>
<evidence type="ECO:0000313" key="2">
    <source>
        <dbReference type="EMBL" id="OAP18694.1"/>
    </source>
</evidence>
<evidence type="ECO:0000259" key="1">
    <source>
        <dbReference type="PROSITE" id="PS50181"/>
    </source>
</evidence>
<dbReference type="SUPFAM" id="SSF117281">
    <property type="entry name" value="Kelch motif"/>
    <property type="match status" value="1"/>
</dbReference>
<dbReference type="InterPro" id="IPR036047">
    <property type="entry name" value="F-box-like_dom_sf"/>
</dbReference>
<proteinExistence type="predicted"/>
<gene>
    <name evidence="2" type="ordered locus">AXX17_At1g54740</name>
</gene>
<dbReference type="InterPro" id="IPR015915">
    <property type="entry name" value="Kelch-typ_b-propeller"/>
</dbReference>
<dbReference type="Pfam" id="PF00646">
    <property type="entry name" value="F-box"/>
    <property type="match status" value="1"/>
</dbReference>
<dbReference type="EMBL" id="LUHQ01000001">
    <property type="protein sequence ID" value="OAP18694.1"/>
    <property type="molecule type" value="Genomic_DNA"/>
</dbReference>
<dbReference type="AlphaFoldDB" id="A0A178WKL8"/>
<dbReference type="CDD" id="cd22152">
    <property type="entry name" value="F-box_AtAFR-like"/>
    <property type="match status" value="1"/>
</dbReference>
<dbReference type="SUPFAM" id="SSF81383">
    <property type="entry name" value="F-box domain"/>
    <property type="match status" value="1"/>
</dbReference>
<comment type="caution">
    <text evidence="2">The sequence shown here is derived from an EMBL/GenBank/DDBJ whole genome shotgun (WGS) entry which is preliminary data.</text>
</comment>
<dbReference type="PANTHER" id="PTHR24414">
    <property type="entry name" value="F-BOX/KELCH-REPEAT PROTEIN SKIP4"/>
    <property type="match status" value="1"/>
</dbReference>
<dbReference type="InterPro" id="IPR050354">
    <property type="entry name" value="F-box/kelch-repeat_ARATH"/>
</dbReference>
<dbReference type="Gene3D" id="2.120.10.80">
    <property type="entry name" value="Kelch-type beta propeller"/>
    <property type="match status" value="1"/>
</dbReference>
<feature type="domain" description="F-box" evidence="1">
    <location>
        <begin position="24"/>
        <end position="70"/>
    </location>
</feature>
<evidence type="ECO:0000313" key="3">
    <source>
        <dbReference type="Proteomes" id="UP000078284"/>
    </source>
</evidence>
<dbReference type="Proteomes" id="UP000078284">
    <property type="component" value="Chromosome 1"/>
</dbReference>
<protein>
    <recommendedName>
        <fullName evidence="1">F-box domain-containing protein</fullName>
    </recommendedName>
</protein>